<proteinExistence type="predicted"/>
<accession>A0A2P6SLC4</accession>
<evidence type="ECO:0000313" key="1">
    <source>
        <dbReference type="EMBL" id="PRQ59473.1"/>
    </source>
</evidence>
<name>A0A2P6SLC4_ROSCH</name>
<dbReference type="EMBL" id="PDCK01000039">
    <property type="protein sequence ID" value="PRQ59473.1"/>
    <property type="molecule type" value="Genomic_DNA"/>
</dbReference>
<protein>
    <submittedName>
        <fullName evidence="1">Uncharacterized protein</fullName>
    </submittedName>
</protein>
<organism evidence="1 2">
    <name type="scientific">Rosa chinensis</name>
    <name type="common">China rose</name>
    <dbReference type="NCBI Taxonomy" id="74649"/>
    <lineage>
        <taxon>Eukaryota</taxon>
        <taxon>Viridiplantae</taxon>
        <taxon>Streptophyta</taxon>
        <taxon>Embryophyta</taxon>
        <taxon>Tracheophyta</taxon>
        <taxon>Spermatophyta</taxon>
        <taxon>Magnoliopsida</taxon>
        <taxon>eudicotyledons</taxon>
        <taxon>Gunneridae</taxon>
        <taxon>Pentapetalae</taxon>
        <taxon>rosids</taxon>
        <taxon>fabids</taxon>
        <taxon>Rosales</taxon>
        <taxon>Rosaceae</taxon>
        <taxon>Rosoideae</taxon>
        <taxon>Rosoideae incertae sedis</taxon>
        <taxon>Rosa</taxon>
    </lineage>
</organism>
<keyword evidence="2" id="KW-1185">Reference proteome</keyword>
<comment type="caution">
    <text evidence="1">The sequence shown here is derived from an EMBL/GenBank/DDBJ whole genome shotgun (WGS) entry which is preliminary data.</text>
</comment>
<evidence type="ECO:0000313" key="2">
    <source>
        <dbReference type="Proteomes" id="UP000238479"/>
    </source>
</evidence>
<dbReference type="Proteomes" id="UP000238479">
    <property type="component" value="Chromosome 1"/>
</dbReference>
<dbReference type="AlphaFoldDB" id="A0A2P6SLC4"/>
<dbReference type="Gramene" id="PRQ59473">
    <property type="protein sequence ID" value="PRQ59473"/>
    <property type="gene ID" value="RchiOBHm_Chr1g0370571"/>
</dbReference>
<gene>
    <name evidence="1" type="ORF">RchiOBHm_Chr1g0370571</name>
</gene>
<reference evidence="1 2" key="1">
    <citation type="journal article" date="2018" name="Nat. Genet.">
        <title>The Rosa genome provides new insights in the design of modern roses.</title>
        <authorList>
            <person name="Bendahmane M."/>
        </authorList>
    </citation>
    <scope>NUCLEOTIDE SEQUENCE [LARGE SCALE GENOMIC DNA]</scope>
    <source>
        <strain evidence="2">cv. Old Blush</strain>
    </source>
</reference>
<sequence length="79" mass="8723">MGNTCLYTQPLSTSLTSHRGHVACPFSQGYHVLFLMTVMAPRHNLARRPIPQDGIPSCLLARHLSEQLIVDAPLKLTSI</sequence>